<dbReference type="Pfam" id="PF00400">
    <property type="entry name" value="WD40"/>
    <property type="match status" value="1"/>
</dbReference>
<accession>A0A1Z3HTX2</accession>
<dbReference type="EMBL" id="CP021983">
    <property type="protein sequence ID" value="ASC73712.1"/>
    <property type="molecule type" value="Genomic_DNA"/>
</dbReference>
<sequence>MAAAGQAGAVTLWRLSADSPELVKTLTWGSTWLDRLQWHPHQPWLAYNCGKTVHIWDADQSETLATLELPANVQDLGWSPDGTHLAVSAQQRIQIWETSRWISPRYEWELMAASRILKWSSEGAYLASANQDNSVGVLTWDNVRALKQSSDH</sequence>
<dbReference type="SUPFAM" id="SSF50978">
    <property type="entry name" value="WD40 repeat-like"/>
    <property type="match status" value="1"/>
</dbReference>
<dbReference type="SMART" id="SM00320">
    <property type="entry name" value="WD40"/>
    <property type="match status" value="3"/>
</dbReference>
<dbReference type="GO" id="GO:0006406">
    <property type="term" value="P:mRNA export from nucleus"/>
    <property type="evidence" value="ECO:0007669"/>
    <property type="project" value="InterPro"/>
</dbReference>
<evidence type="ECO:0000313" key="5">
    <source>
        <dbReference type="Proteomes" id="UP000191901"/>
    </source>
</evidence>
<comment type="similarity">
    <text evidence="3">Belongs to the THOC3 family.</text>
</comment>
<dbReference type="InterPro" id="IPR040132">
    <property type="entry name" value="Tex1/THOC3"/>
</dbReference>
<dbReference type="InterPro" id="IPR036322">
    <property type="entry name" value="WD40_repeat_dom_sf"/>
</dbReference>
<gene>
    <name evidence="4" type="ORF">XM38_046840</name>
</gene>
<name>A0A1Z3HTX2_9CYAN</name>
<dbReference type="PANTHER" id="PTHR22839">
    <property type="entry name" value="THO COMPLEX SUBUNIT 3 THO3"/>
    <property type="match status" value="1"/>
</dbReference>
<dbReference type="AlphaFoldDB" id="A0A1Z3HTX2"/>
<evidence type="ECO:0000313" key="4">
    <source>
        <dbReference type="EMBL" id="ASC73712.1"/>
    </source>
</evidence>
<dbReference type="Proteomes" id="UP000191901">
    <property type="component" value="Chromosome"/>
</dbReference>
<proteinExistence type="inferred from homology"/>
<dbReference type="InterPro" id="IPR001680">
    <property type="entry name" value="WD40_rpt"/>
</dbReference>
<protein>
    <submittedName>
        <fullName evidence="4">Uncharacterized protein</fullName>
    </submittedName>
</protein>
<dbReference type="KEGG" id="hhg:XM38_046840"/>
<dbReference type="Gene3D" id="2.130.10.10">
    <property type="entry name" value="YVTN repeat-like/Quinoprotein amine dehydrogenase"/>
    <property type="match status" value="1"/>
</dbReference>
<dbReference type="PANTHER" id="PTHR22839:SF0">
    <property type="entry name" value="THO COMPLEX SUBUNIT 3"/>
    <property type="match status" value="1"/>
</dbReference>
<keyword evidence="5" id="KW-1185">Reference proteome</keyword>
<dbReference type="RefSeq" id="WP_187329512.1">
    <property type="nucleotide sequence ID" value="NZ_CP021983.2"/>
</dbReference>
<reference evidence="4 5" key="1">
    <citation type="journal article" date="2016" name="Biochim. Biophys. Acta">
        <title>Characterization of red-shifted phycobilisomes isolated from the chlorophyll f-containing cyanobacterium Halomicronema hongdechloris.</title>
        <authorList>
            <person name="Li Y."/>
            <person name="Lin Y."/>
            <person name="Garvey C.J."/>
            <person name="Birch D."/>
            <person name="Corkery R.W."/>
            <person name="Loughlin P.C."/>
            <person name="Scheer H."/>
            <person name="Willows R.D."/>
            <person name="Chen M."/>
        </authorList>
    </citation>
    <scope>NUCLEOTIDE SEQUENCE [LARGE SCALE GENOMIC DNA]</scope>
    <source>
        <strain evidence="4 5">C2206</strain>
    </source>
</reference>
<evidence type="ECO:0000256" key="2">
    <source>
        <dbReference type="ARBA" id="ARBA00022737"/>
    </source>
</evidence>
<keyword evidence="1" id="KW-0853">WD repeat</keyword>
<organism evidence="4 5">
    <name type="scientific">Halomicronema hongdechloris C2206</name>
    <dbReference type="NCBI Taxonomy" id="1641165"/>
    <lineage>
        <taxon>Bacteria</taxon>
        <taxon>Bacillati</taxon>
        <taxon>Cyanobacteriota</taxon>
        <taxon>Cyanophyceae</taxon>
        <taxon>Nodosilineales</taxon>
        <taxon>Nodosilineaceae</taxon>
        <taxon>Halomicronema</taxon>
    </lineage>
</organism>
<keyword evidence="2" id="KW-0677">Repeat</keyword>
<evidence type="ECO:0000256" key="3">
    <source>
        <dbReference type="ARBA" id="ARBA00046343"/>
    </source>
</evidence>
<evidence type="ECO:0000256" key="1">
    <source>
        <dbReference type="ARBA" id="ARBA00022574"/>
    </source>
</evidence>
<dbReference type="InterPro" id="IPR015943">
    <property type="entry name" value="WD40/YVTN_repeat-like_dom_sf"/>
</dbReference>